<accession>A0A9F5MSM5</accession>
<evidence type="ECO:0000256" key="8">
    <source>
        <dbReference type="ARBA" id="ARBA00023157"/>
    </source>
</evidence>
<dbReference type="RefSeq" id="XP_025024409.1">
    <property type="nucleotide sequence ID" value="XM_025168641.1"/>
</dbReference>
<dbReference type="PROSITE" id="PS50221">
    <property type="entry name" value="GAIN_B"/>
    <property type="match status" value="1"/>
</dbReference>
<dbReference type="InterPro" id="IPR000832">
    <property type="entry name" value="GPCR_2_secretin-like"/>
</dbReference>
<proteinExistence type="predicted"/>
<evidence type="ECO:0000256" key="2">
    <source>
        <dbReference type="ARBA" id="ARBA00022475"/>
    </source>
</evidence>
<dbReference type="InterPro" id="IPR017981">
    <property type="entry name" value="GPCR_2-like_7TM"/>
</dbReference>
<feature type="chain" id="PRO_5044698363" evidence="13">
    <location>
        <begin position="22"/>
        <end position="538"/>
    </location>
</feature>
<dbReference type="PANTHER" id="PTHR12011:SF326">
    <property type="entry name" value="ADHESION G-PROTEIN COUPLED RECEPTOR G5"/>
    <property type="match status" value="1"/>
</dbReference>
<dbReference type="Gene3D" id="2.60.220.50">
    <property type="match status" value="1"/>
</dbReference>
<evidence type="ECO:0000256" key="5">
    <source>
        <dbReference type="ARBA" id="ARBA00022989"/>
    </source>
</evidence>
<dbReference type="GeneID" id="103056246"/>
<feature type="transmembrane region" description="Helical" evidence="12">
    <location>
        <begin position="273"/>
        <end position="295"/>
    </location>
</feature>
<feature type="transmembrane region" description="Helical" evidence="12">
    <location>
        <begin position="430"/>
        <end position="450"/>
    </location>
</feature>
<name>A0A9F5MSM5_PYTBI</name>
<evidence type="ECO:0000256" key="11">
    <source>
        <dbReference type="ARBA" id="ARBA00023224"/>
    </source>
</evidence>
<dbReference type="PANTHER" id="PTHR12011">
    <property type="entry name" value="ADHESION G-PROTEIN COUPLED RECEPTOR"/>
    <property type="match status" value="1"/>
</dbReference>
<feature type="transmembrane region" description="Helical" evidence="12">
    <location>
        <begin position="500"/>
        <end position="521"/>
    </location>
</feature>
<dbReference type="PROSITE" id="PS50261">
    <property type="entry name" value="G_PROTEIN_RECEP_F2_4"/>
    <property type="match status" value="1"/>
</dbReference>
<evidence type="ECO:0000313" key="19">
    <source>
        <dbReference type="RefSeq" id="XP_025024410.1"/>
    </source>
</evidence>
<evidence type="ECO:0000313" key="18">
    <source>
        <dbReference type="RefSeq" id="XP_025024409.1"/>
    </source>
</evidence>
<feature type="signal peptide" evidence="13">
    <location>
        <begin position="1"/>
        <end position="21"/>
    </location>
</feature>
<dbReference type="OMA" id="RIHVNLH"/>
<keyword evidence="8" id="KW-1015">Disulfide bond</keyword>
<dbReference type="InterPro" id="IPR057244">
    <property type="entry name" value="GAIN_B"/>
</dbReference>
<evidence type="ECO:0000256" key="10">
    <source>
        <dbReference type="ARBA" id="ARBA00023180"/>
    </source>
</evidence>
<organism evidence="16 18">
    <name type="scientific">Python bivittatus</name>
    <name type="common">Burmese python</name>
    <name type="synonym">Python molurus bivittatus</name>
    <dbReference type="NCBI Taxonomy" id="176946"/>
    <lineage>
        <taxon>Eukaryota</taxon>
        <taxon>Metazoa</taxon>
        <taxon>Chordata</taxon>
        <taxon>Craniata</taxon>
        <taxon>Vertebrata</taxon>
        <taxon>Euteleostomi</taxon>
        <taxon>Lepidosauria</taxon>
        <taxon>Squamata</taxon>
        <taxon>Bifurcata</taxon>
        <taxon>Unidentata</taxon>
        <taxon>Episquamata</taxon>
        <taxon>Toxicofera</taxon>
        <taxon>Serpentes</taxon>
        <taxon>Henophidia</taxon>
        <taxon>Pythonidae</taxon>
        <taxon>Python</taxon>
    </lineage>
</organism>
<evidence type="ECO:0000259" key="14">
    <source>
        <dbReference type="PROSITE" id="PS50221"/>
    </source>
</evidence>
<dbReference type="GO" id="GO:0004930">
    <property type="term" value="F:G protein-coupled receptor activity"/>
    <property type="evidence" value="ECO:0007669"/>
    <property type="project" value="UniProtKB-KW"/>
</dbReference>
<dbReference type="InterPro" id="IPR046338">
    <property type="entry name" value="GAIN_dom_sf"/>
</dbReference>
<keyword evidence="6" id="KW-0297">G-protein coupled receptor</keyword>
<evidence type="ECO:0000256" key="4">
    <source>
        <dbReference type="ARBA" id="ARBA00022729"/>
    </source>
</evidence>
<dbReference type="PRINTS" id="PR01422">
    <property type="entry name" value="GPR56ORPHANR"/>
</dbReference>
<dbReference type="AlphaFoldDB" id="A0A9F5MSM5"/>
<evidence type="ECO:0000256" key="12">
    <source>
        <dbReference type="SAM" id="Phobius"/>
    </source>
</evidence>
<dbReference type="KEGG" id="pbi:103056246"/>
<keyword evidence="4 13" id="KW-0732">Signal</keyword>
<feature type="domain" description="GAIN-B" evidence="14">
    <location>
        <begin position="98"/>
        <end position="262"/>
    </location>
</feature>
<evidence type="ECO:0000313" key="17">
    <source>
        <dbReference type="RefSeq" id="XP_015744120.2"/>
    </source>
</evidence>
<reference evidence="17 18" key="1">
    <citation type="submission" date="2025-04" db="UniProtKB">
        <authorList>
            <consortium name="RefSeq"/>
        </authorList>
    </citation>
    <scope>IDENTIFICATION</scope>
    <source>
        <tissue evidence="17 18">Liver</tissue>
    </source>
</reference>
<sequence>MDSRVCLCFFACLTFVNSASALSPIWFSFPDETVDIQDSYLIQEKGKNDVKAAMNSFEQYLESGCPSVGREKVMENLEETLMKVDLSENLTTVHPDVQTLIFMINPTEFKGMTIRSEDLLEYNDSRTRQSRHSMYFPEALMEKAQSRSAKEMRLICIYLKASCLFQDRKNSSLLNDDILGATLGNMSIANLTQPVEIRFWYNHKLVNSSLTCVFWVEGTGQDNLGEWRREGCETSISHEGVVLCKCSHLTYFAVLLQLSSDPLDEKLLTPLTYLSNIGCGVSASACLITILLYIFSRKIYHDSTTKIHINLLGALFLLNMSFLISQLLVKFPWPCSTIAAFLHYSLLCSLTWMAMEGFHLYLLVIKVYNAYISRYLLKLGAVGWGFPGFIILISFLSKKGIYGPYTIITSSLYKNSSMCWITSSTLHYSTLAYVGGTIFFNMAVLIIVVQKLRQLRAHPFHQHKEHTCKDLGTVLVVTCLLGATWILAFMSFGVFLVPQIFLFTIFNTLQGAIICLWYCLLRCHSPSRLSSGFSRSSQ</sequence>
<protein>
    <submittedName>
        <fullName evidence="17 18">Adhesion G-protein coupled receptor G5 isoform X1</fullName>
    </submittedName>
</protein>
<evidence type="ECO:0000256" key="9">
    <source>
        <dbReference type="ARBA" id="ARBA00023170"/>
    </source>
</evidence>
<dbReference type="GO" id="GO:0007189">
    <property type="term" value="P:adenylate cyclase-activating G protein-coupled receptor signaling pathway"/>
    <property type="evidence" value="ECO:0007669"/>
    <property type="project" value="TreeGrafter"/>
</dbReference>
<dbReference type="InterPro" id="IPR003910">
    <property type="entry name" value="GPR1/GPR3/GPR5"/>
</dbReference>
<feature type="transmembrane region" description="Helical" evidence="12">
    <location>
        <begin position="375"/>
        <end position="396"/>
    </location>
</feature>
<dbReference type="Pfam" id="PF00002">
    <property type="entry name" value="7tm_2"/>
    <property type="match status" value="1"/>
</dbReference>
<keyword evidence="16" id="KW-1185">Reference proteome</keyword>
<keyword evidence="5 12" id="KW-1133">Transmembrane helix</keyword>
<keyword evidence="2" id="KW-1003">Cell membrane</keyword>
<evidence type="ECO:0000256" key="13">
    <source>
        <dbReference type="SAM" id="SignalP"/>
    </source>
</evidence>
<dbReference type="Pfam" id="PF01825">
    <property type="entry name" value="GPS"/>
    <property type="match status" value="1"/>
</dbReference>
<dbReference type="RefSeq" id="XP_025024410.1">
    <property type="nucleotide sequence ID" value="XM_025168642.1"/>
</dbReference>
<feature type="transmembrane region" description="Helical" evidence="12">
    <location>
        <begin position="471"/>
        <end position="494"/>
    </location>
</feature>
<keyword evidence="11" id="KW-0807">Transducer</keyword>
<evidence type="ECO:0000256" key="1">
    <source>
        <dbReference type="ARBA" id="ARBA00004651"/>
    </source>
</evidence>
<keyword evidence="9 17" id="KW-0675">Receptor</keyword>
<feature type="domain" description="G-protein coupled receptors family 2 profile 2" evidence="15">
    <location>
        <begin position="271"/>
        <end position="522"/>
    </location>
</feature>
<dbReference type="Proteomes" id="UP000695026">
    <property type="component" value="Unplaced"/>
</dbReference>
<feature type="transmembrane region" description="Helical" evidence="12">
    <location>
        <begin position="307"/>
        <end position="329"/>
    </location>
</feature>
<evidence type="ECO:0000259" key="15">
    <source>
        <dbReference type="PROSITE" id="PS50261"/>
    </source>
</evidence>
<dbReference type="InterPro" id="IPR000203">
    <property type="entry name" value="GPS"/>
</dbReference>
<evidence type="ECO:0000256" key="3">
    <source>
        <dbReference type="ARBA" id="ARBA00022692"/>
    </source>
</evidence>
<evidence type="ECO:0000256" key="6">
    <source>
        <dbReference type="ARBA" id="ARBA00023040"/>
    </source>
</evidence>
<keyword evidence="7 12" id="KW-0472">Membrane</keyword>
<dbReference type="RefSeq" id="XP_015744120.2">
    <property type="nucleotide sequence ID" value="XM_015888634.2"/>
</dbReference>
<dbReference type="Gene3D" id="1.20.1070.10">
    <property type="entry name" value="Rhodopsin 7-helix transmembrane proteins"/>
    <property type="match status" value="1"/>
</dbReference>
<dbReference type="GO" id="GO:0007166">
    <property type="term" value="P:cell surface receptor signaling pathway"/>
    <property type="evidence" value="ECO:0007669"/>
    <property type="project" value="InterPro"/>
</dbReference>
<dbReference type="CTD" id="221188"/>
<keyword evidence="3 12" id="KW-0812">Transmembrane</keyword>
<comment type="subcellular location">
    <subcellularLocation>
        <location evidence="1">Cell membrane</location>
        <topology evidence="1">Multi-pass membrane protein</topology>
    </subcellularLocation>
</comment>
<dbReference type="SMART" id="SM00303">
    <property type="entry name" value="GPS"/>
    <property type="match status" value="1"/>
</dbReference>
<dbReference type="GO" id="GO:0005886">
    <property type="term" value="C:plasma membrane"/>
    <property type="evidence" value="ECO:0007669"/>
    <property type="project" value="UniProtKB-SubCell"/>
</dbReference>
<gene>
    <name evidence="17 18 19" type="primary">ADGRG5</name>
</gene>
<feature type="transmembrane region" description="Helical" evidence="12">
    <location>
        <begin position="341"/>
        <end position="363"/>
    </location>
</feature>
<evidence type="ECO:0000313" key="16">
    <source>
        <dbReference type="Proteomes" id="UP000695026"/>
    </source>
</evidence>
<evidence type="ECO:0000256" key="7">
    <source>
        <dbReference type="ARBA" id="ARBA00023136"/>
    </source>
</evidence>
<dbReference type="OrthoDB" id="283575at2759"/>
<dbReference type="PRINTS" id="PR00249">
    <property type="entry name" value="GPCRSECRETIN"/>
</dbReference>
<keyword evidence="10" id="KW-0325">Glycoprotein</keyword>